<keyword evidence="2" id="KW-1003">Cell membrane</keyword>
<organism evidence="10 11">
    <name type="scientific">Candidatus Polarisedimenticola svalbardensis</name>
    <dbReference type="NCBI Taxonomy" id="2886004"/>
    <lineage>
        <taxon>Bacteria</taxon>
        <taxon>Pseudomonadati</taxon>
        <taxon>Acidobacteriota</taxon>
        <taxon>Candidatus Polarisedimenticolia</taxon>
        <taxon>Candidatus Polarisedimenticolales</taxon>
        <taxon>Candidatus Polarisedimenticolaceae</taxon>
        <taxon>Candidatus Polarisedimenticola</taxon>
    </lineage>
</organism>
<feature type="transmembrane region" description="Helical" evidence="8">
    <location>
        <begin position="179"/>
        <end position="212"/>
    </location>
</feature>
<evidence type="ECO:0000256" key="8">
    <source>
        <dbReference type="SAM" id="Phobius"/>
    </source>
</evidence>
<feature type="domain" description="Glycosyltransferase RgtA/B/C/D-like" evidence="9">
    <location>
        <begin position="98"/>
        <end position="238"/>
    </location>
</feature>
<reference evidence="10 11" key="1">
    <citation type="submission" date="2020-08" db="EMBL/GenBank/DDBJ databases">
        <title>Acidobacteriota in marine sediments use diverse sulfur dissimilation pathways.</title>
        <authorList>
            <person name="Wasmund K."/>
        </authorList>
    </citation>
    <scope>NUCLEOTIDE SEQUENCE [LARGE SCALE GENOMIC DNA]</scope>
    <source>
        <strain evidence="10">MAG AM4</strain>
    </source>
</reference>
<gene>
    <name evidence="10" type="ORF">IFK94_07260</name>
</gene>
<dbReference type="PANTHER" id="PTHR33908:SF11">
    <property type="entry name" value="MEMBRANE PROTEIN"/>
    <property type="match status" value="1"/>
</dbReference>
<evidence type="ECO:0000313" key="11">
    <source>
        <dbReference type="Proteomes" id="UP000648239"/>
    </source>
</evidence>
<feature type="transmembrane region" description="Helical" evidence="8">
    <location>
        <begin position="20"/>
        <end position="36"/>
    </location>
</feature>
<feature type="transmembrane region" description="Helical" evidence="8">
    <location>
        <begin position="320"/>
        <end position="340"/>
    </location>
</feature>
<evidence type="ECO:0000256" key="3">
    <source>
        <dbReference type="ARBA" id="ARBA00022676"/>
    </source>
</evidence>
<comment type="subcellular location">
    <subcellularLocation>
        <location evidence="1">Cell membrane</location>
        <topology evidence="1">Multi-pass membrane protein</topology>
    </subcellularLocation>
</comment>
<comment type="caution">
    <text evidence="10">The sequence shown here is derived from an EMBL/GenBank/DDBJ whole genome shotgun (WGS) entry which is preliminary data.</text>
</comment>
<evidence type="ECO:0000256" key="7">
    <source>
        <dbReference type="ARBA" id="ARBA00023136"/>
    </source>
</evidence>
<dbReference type="PANTHER" id="PTHR33908">
    <property type="entry name" value="MANNOSYLTRANSFERASE YKCB-RELATED"/>
    <property type="match status" value="1"/>
</dbReference>
<evidence type="ECO:0000256" key="4">
    <source>
        <dbReference type="ARBA" id="ARBA00022679"/>
    </source>
</evidence>
<keyword evidence="3" id="KW-0328">Glycosyltransferase</keyword>
<proteinExistence type="predicted"/>
<evidence type="ECO:0000256" key="6">
    <source>
        <dbReference type="ARBA" id="ARBA00022989"/>
    </source>
</evidence>
<keyword evidence="5 8" id="KW-0812">Transmembrane</keyword>
<sequence length="453" mass="49828">MRTVFTSMTSGISHRPIDTAVVVLIFVFALVIRLAYNSNTVVDNPVRADARKYVTYAMNLTHLGIYSQDYTQNPAPDCQVTPGYPLFLAAMIATSDSFDEAYRRILFVQALLGALTVAMAFALARSFLPTGPAGIAAGLTAISPHLITTGGYLLTETLFTTLLLGALLALVMAAKSGKVGILITASVCFGIAALVRPSMLLFPVFIIPLVLLRWPHRNRVLTCLILICGVLICWMPWTLYSRLTVPPDSAKAGLASAAFAMGTYPDLIYKDPRYRGYPYYEDSEYQKMSSSFTYTLQVLRVRASEAPSKYLKWYTLGKPAMFWAWDILVGAGGIHIYPVITSPYTENVLARASSRIMELLHPILLSLTALGLLAMIPTIIRRPKSGAGTYFAPAIPYLAILYFTLLHAALTPLPRYAIPLKPLLYATACHAAYTAWLFISSSRESRRVLSQQL</sequence>
<name>A0A8J7CE97_9BACT</name>
<evidence type="ECO:0000256" key="1">
    <source>
        <dbReference type="ARBA" id="ARBA00004651"/>
    </source>
</evidence>
<feature type="transmembrane region" description="Helical" evidence="8">
    <location>
        <begin position="387"/>
        <end position="410"/>
    </location>
</feature>
<protein>
    <submittedName>
        <fullName evidence="10">Glycosyltransferase family 39 protein</fullName>
    </submittedName>
</protein>
<dbReference type="InterPro" id="IPR038731">
    <property type="entry name" value="RgtA/B/C-like"/>
</dbReference>
<keyword evidence="4" id="KW-0808">Transferase</keyword>
<evidence type="ECO:0000256" key="5">
    <source>
        <dbReference type="ARBA" id="ARBA00022692"/>
    </source>
</evidence>
<feature type="transmembrane region" description="Helical" evidence="8">
    <location>
        <begin position="105"/>
        <end position="128"/>
    </location>
</feature>
<feature type="transmembrane region" description="Helical" evidence="8">
    <location>
        <begin position="360"/>
        <end position="380"/>
    </location>
</feature>
<dbReference type="Pfam" id="PF13231">
    <property type="entry name" value="PMT_2"/>
    <property type="match status" value="1"/>
</dbReference>
<accession>A0A8J7CE97</accession>
<dbReference type="GO" id="GO:0009103">
    <property type="term" value="P:lipopolysaccharide biosynthetic process"/>
    <property type="evidence" value="ECO:0007669"/>
    <property type="project" value="UniProtKB-ARBA"/>
</dbReference>
<dbReference type="GO" id="GO:0005886">
    <property type="term" value="C:plasma membrane"/>
    <property type="evidence" value="ECO:0007669"/>
    <property type="project" value="UniProtKB-SubCell"/>
</dbReference>
<evidence type="ECO:0000259" key="9">
    <source>
        <dbReference type="Pfam" id="PF13231"/>
    </source>
</evidence>
<keyword evidence="7 8" id="KW-0472">Membrane</keyword>
<keyword evidence="6 8" id="KW-1133">Transmembrane helix</keyword>
<evidence type="ECO:0000313" key="10">
    <source>
        <dbReference type="EMBL" id="MBD3867904.1"/>
    </source>
</evidence>
<dbReference type="InterPro" id="IPR050297">
    <property type="entry name" value="LipidA_mod_glycosyltrf_83"/>
</dbReference>
<dbReference type="EMBL" id="JACXWD010000018">
    <property type="protein sequence ID" value="MBD3867904.1"/>
    <property type="molecule type" value="Genomic_DNA"/>
</dbReference>
<dbReference type="Proteomes" id="UP000648239">
    <property type="component" value="Unassembled WGS sequence"/>
</dbReference>
<dbReference type="GO" id="GO:0016763">
    <property type="term" value="F:pentosyltransferase activity"/>
    <property type="evidence" value="ECO:0007669"/>
    <property type="project" value="TreeGrafter"/>
</dbReference>
<feature type="transmembrane region" description="Helical" evidence="8">
    <location>
        <begin position="219"/>
        <end position="240"/>
    </location>
</feature>
<feature type="transmembrane region" description="Helical" evidence="8">
    <location>
        <begin position="149"/>
        <end position="173"/>
    </location>
</feature>
<evidence type="ECO:0000256" key="2">
    <source>
        <dbReference type="ARBA" id="ARBA00022475"/>
    </source>
</evidence>
<dbReference type="AlphaFoldDB" id="A0A8J7CE97"/>